<dbReference type="Pfam" id="PF02517">
    <property type="entry name" value="Rce1-like"/>
    <property type="match status" value="1"/>
</dbReference>
<feature type="transmembrane region" description="Helical" evidence="2">
    <location>
        <begin position="183"/>
        <end position="200"/>
    </location>
</feature>
<name>A0A1I1TWY3_9LACO</name>
<evidence type="ECO:0000256" key="1">
    <source>
        <dbReference type="ARBA" id="ARBA00009067"/>
    </source>
</evidence>
<keyword evidence="2" id="KW-0812">Transmembrane</keyword>
<dbReference type="AlphaFoldDB" id="A0A1I1TWY3"/>
<feature type="transmembrane region" description="Helical" evidence="2">
    <location>
        <begin position="7"/>
        <end position="29"/>
    </location>
</feature>
<dbReference type="RefSeq" id="WP_090094201.1">
    <property type="nucleotide sequence ID" value="NZ_CBCRVU010000006.1"/>
</dbReference>
<keyword evidence="2" id="KW-0472">Membrane</keyword>
<comment type="similarity">
    <text evidence="1">Belongs to the UPF0177 family.</text>
</comment>
<protein>
    <recommendedName>
        <fullName evidence="3">CAAX prenyl protease 2/Lysostaphin resistance protein A-like domain-containing protein</fullName>
    </recommendedName>
</protein>
<organism evidence="4 5">
    <name type="scientific">Lactobacillus bombicola</name>
    <dbReference type="NCBI Taxonomy" id="1505723"/>
    <lineage>
        <taxon>Bacteria</taxon>
        <taxon>Bacillati</taxon>
        <taxon>Bacillota</taxon>
        <taxon>Bacilli</taxon>
        <taxon>Lactobacillales</taxon>
        <taxon>Lactobacillaceae</taxon>
        <taxon>Lactobacillus</taxon>
    </lineage>
</organism>
<feature type="transmembrane region" description="Helical" evidence="2">
    <location>
        <begin position="35"/>
        <end position="56"/>
    </location>
</feature>
<reference evidence="5" key="1">
    <citation type="submission" date="2016-10" db="EMBL/GenBank/DDBJ databases">
        <authorList>
            <person name="Varghese N."/>
            <person name="Submissions S."/>
        </authorList>
    </citation>
    <scope>NUCLEOTIDE SEQUENCE [LARGE SCALE GENOMIC DNA]</scope>
    <source>
        <strain evidence="5">R-53102</strain>
    </source>
</reference>
<accession>A0A1I1TWY3</accession>
<proteinExistence type="inferred from homology"/>
<feature type="domain" description="CAAX prenyl protease 2/Lysostaphin resistance protein A-like" evidence="3">
    <location>
        <begin position="124"/>
        <end position="218"/>
    </location>
</feature>
<evidence type="ECO:0000259" key="3">
    <source>
        <dbReference type="Pfam" id="PF02517"/>
    </source>
</evidence>
<keyword evidence="2" id="KW-1133">Transmembrane helix</keyword>
<dbReference type="PANTHER" id="PTHR36435">
    <property type="entry name" value="SLR1288 PROTEIN"/>
    <property type="match status" value="1"/>
</dbReference>
<dbReference type="GO" id="GO:0004175">
    <property type="term" value="F:endopeptidase activity"/>
    <property type="evidence" value="ECO:0007669"/>
    <property type="project" value="UniProtKB-ARBA"/>
</dbReference>
<evidence type="ECO:0000313" key="5">
    <source>
        <dbReference type="Proteomes" id="UP000199599"/>
    </source>
</evidence>
<evidence type="ECO:0000313" key="4">
    <source>
        <dbReference type="EMBL" id="SFD63121.1"/>
    </source>
</evidence>
<dbReference type="GO" id="GO:0080120">
    <property type="term" value="P:CAAX-box protein maturation"/>
    <property type="evidence" value="ECO:0007669"/>
    <property type="project" value="UniProtKB-ARBA"/>
</dbReference>
<dbReference type="PANTHER" id="PTHR36435:SF1">
    <property type="entry name" value="CAAX AMINO TERMINAL PROTEASE FAMILY PROTEIN"/>
    <property type="match status" value="1"/>
</dbReference>
<sequence length="224" mass="25609">MEQKLIGFGQLVVGFLVYGFAQSFFIIPVDKNTRAIGIVFNLVVVSGILIVLYGIYQKRLNQQNLWNFTSLSQKNRTKFKGKNFTIALIALLAIWGTQIIAEFLLSGTSTNQTAITKVQQNSNIFMLNLWLVFIAPAFEEIIFRGFFFNFFFSSPTTSKLKYFTGILVNGIIFGLCHEPKLDWFTLVYTICGMILAYEYTQTKDLTYPYFTHLSNNLLVMFATL</sequence>
<dbReference type="InterPro" id="IPR052710">
    <property type="entry name" value="CAAX_protease"/>
</dbReference>
<feature type="transmembrane region" description="Helical" evidence="2">
    <location>
        <begin position="84"/>
        <end position="105"/>
    </location>
</feature>
<gene>
    <name evidence="4" type="ORF">SAMN04487792_1663</name>
</gene>
<feature type="transmembrane region" description="Helical" evidence="2">
    <location>
        <begin position="125"/>
        <end position="148"/>
    </location>
</feature>
<dbReference type="STRING" id="1505723.SAMN04487792_1663"/>
<dbReference type="EMBL" id="FOMN01000015">
    <property type="protein sequence ID" value="SFD63121.1"/>
    <property type="molecule type" value="Genomic_DNA"/>
</dbReference>
<dbReference type="Proteomes" id="UP000199599">
    <property type="component" value="Unassembled WGS sequence"/>
</dbReference>
<evidence type="ECO:0000256" key="2">
    <source>
        <dbReference type="SAM" id="Phobius"/>
    </source>
</evidence>
<dbReference type="InterPro" id="IPR003675">
    <property type="entry name" value="Rce1/LyrA-like_dom"/>
</dbReference>